<keyword evidence="4" id="KW-0472">Membrane</keyword>
<evidence type="ECO:0000256" key="5">
    <source>
        <dbReference type="SAM" id="SignalP"/>
    </source>
</evidence>
<organism evidence="7 8">
    <name type="scientific">Bifidobacterium stellenboschense</name>
    <dbReference type="NCBI Taxonomy" id="762211"/>
    <lineage>
        <taxon>Bacteria</taxon>
        <taxon>Bacillati</taxon>
        <taxon>Actinomycetota</taxon>
        <taxon>Actinomycetes</taxon>
        <taxon>Bifidobacteriales</taxon>
        <taxon>Bifidobacteriaceae</taxon>
        <taxon>Bifidobacterium</taxon>
    </lineage>
</organism>
<evidence type="ECO:0000256" key="2">
    <source>
        <dbReference type="ARBA" id="ARBA00023295"/>
    </source>
</evidence>
<dbReference type="SUPFAM" id="SSF49373">
    <property type="entry name" value="Invasin/intimin cell-adhesion fragments"/>
    <property type="match status" value="1"/>
</dbReference>
<keyword evidence="8" id="KW-1185">Reference proteome</keyword>
<sequence>MNHWKKAVALIATVPMFAAFAPAATAADATTAVAQSAPAVTAAADAAPTLLASWDFTGKNGTSSGSIADSTGKYNLTLNGGVSVGKFGDRSNNEALNLNNDANSAKYAQIDDQLFKDAGDSFTLEFAAKTRHADDGNYFSLGVGKDNGNDTSKYLMFYSSTGTVKGVISDNGWHNEQGSEVNVANNNNIWHDYKIVVDGTKLAVYRDGTPVIFKADTGITMSGLGATTAYIGKSFYNADKYWNGAIDDIKVYKGAELASPTGVTISGGGVVDGKLALTEKSTAKLTATVTPDDAVSKNVTWSSSDEGVAKVSDDGTVTAVKAGSATITATTEIGGVKAELPVTVNPMDAKSAATEDLDAAISALKTTTTENLPLVAEGTKNGSTITWTSSDPKLITGTKADYKAPSVGAADPYQGAGVVTRPAYGDGDSKPVTLTATASYNGGEKVTKTVEVTVKEKTRSVPDGAYASVTFLSDSATTNGKIGEALYESATDGNNFFSFKEINGSDPVIVSNTDTKGLRDPYVLKSHDGDKFYMIATDLKVSSQGWGQNQQYGSLKLEAWESTDMVNWTRTNAEDGDTGIKVNADNMGMTWAPEAFWDDDLNAYVVFFSSREYTDGTRSTAVKSSKTGGAYNIVMMAITRDFKSYTPVQKWQDTQYSRIDSTVFKIGDMYYRLTKNEESGKAGDYITTGKSTFLERSKCLTCETTSADPNADVTKTWQLVDQNILPFEGPESIKLNAGDPNQNEAGDAMIIMADSGGYKPYMTSESAIAASSWTNRLSQTDGWNTEKQWGPGVTGKVTPTNMPTPTRHGAFVNVSAAIAENMHQWTTANPTKLAAVDSTTTLKYDEASRVLTATVKADDTGTVAGSVKFALGGDADGSWSETVKLDANGKASVTVPAAVAGKVTAAYDGYTDGLVKSSVSDPVTVAQGENPTQPEIVITGEGVKDGEVTLKVGDELDLHASLTQGDAAAADDELVWGDPSDPAVVEYVDQGANPAAGTRRVKALKVGTATIIVSSKADPKVTAKLTVKVVKTGETDATTPNKGDTTKPETKPNGAAKPSGNGGGLSATGAAVASVTGAVALLAAAGIALTVWRKRQA</sequence>
<evidence type="ECO:0000313" key="8">
    <source>
        <dbReference type="Proteomes" id="UP000029004"/>
    </source>
</evidence>
<feature type="domain" description="BIG2" evidence="6">
    <location>
        <begin position="265"/>
        <end position="341"/>
    </location>
</feature>
<evidence type="ECO:0000256" key="1">
    <source>
        <dbReference type="ARBA" id="ARBA00022801"/>
    </source>
</evidence>
<reference evidence="7 8" key="1">
    <citation type="submission" date="2014-03" db="EMBL/GenBank/DDBJ databases">
        <title>Genomics of Bifidobacteria.</title>
        <authorList>
            <person name="Ventura M."/>
            <person name="Milani C."/>
            <person name="Lugli G.A."/>
        </authorList>
    </citation>
    <scope>NUCLEOTIDE SEQUENCE [LARGE SCALE GENOMIC DNA]</scope>
    <source>
        <strain evidence="7 8">DSM 23968</strain>
    </source>
</reference>
<dbReference type="Gene3D" id="2.115.10.20">
    <property type="entry name" value="Glycosyl hydrolase domain, family 43"/>
    <property type="match status" value="1"/>
</dbReference>
<keyword evidence="4" id="KW-1133">Transmembrane helix</keyword>
<feature type="signal peptide" evidence="5">
    <location>
        <begin position="1"/>
        <end position="26"/>
    </location>
</feature>
<dbReference type="SUPFAM" id="SSF49899">
    <property type="entry name" value="Concanavalin A-like lectins/glucanases"/>
    <property type="match status" value="1"/>
</dbReference>
<evidence type="ECO:0000256" key="4">
    <source>
        <dbReference type="SAM" id="Phobius"/>
    </source>
</evidence>
<dbReference type="SUPFAM" id="SSF75005">
    <property type="entry name" value="Arabinanase/levansucrase/invertase"/>
    <property type="match status" value="1"/>
</dbReference>
<feature type="region of interest" description="Disordered" evidence="3">
    <location>
        <begin position="1035"/>
        <end position="1067"/>
    </location>
</feature>
<feature type="region of interest" description="Disordered" evidence="3">
    <location>
        <begin position="781"/>
        <end position="806"/>
    </location>
</feature>
<dbReference type="SMART" id="SM00635">
    <property type="entry name" value="BID_2"/>
    <property type="match status" value="2"/>
</dbReference>
<dbReference type="InterPro" id="IPR003343">
    <property type="entry name" value="Big_2"/>
</dbReference>
<dbReference type="CDD" id="cd08983">
    <property type="entry name" value="GH43_Bt3655-like"/>
    <property type="match status" value="1"/>
</dbReference>
<evidence type="ECO:0000313" key="7">
    <source>
        <dbReference type="EMBL" id="KFI95748.1"/>
    </source>
</evidence>
<evidence type="ECO:0000256" key="3">
    <source>
        <dbReference type="SAM" id="MobiDB-lite"/>
    </source>
</evidence>
<accession>A0A087DJP8</accession>
<dbReference type="AlphaFoldDB" id="A0A087DJP8"/>
<feature type="domain" description="BIG2" evidence="6">
    <location>
        <begin position="937"/>
        <end position="1025"/>
    </location>
</feature>
<dbReference type="Gene3D" id="2.60.120.200">
    <property type="match status" value="1"/>
</dbReference>
<dbReference type="InterPro" id="IPR046780">
    <property type="entry name" value="aBig_2"/>
</dbReference>
<dbReference type="InterPro" id="IPR008964">
    <property type="entry name" value="Invasin/intimin_cell_adhesion"/>
</dbReference>
<feature type="chain" id="PRO_5001820136" evidence="5">
    <location>
        <begin position="27"/>
        <end position="1097"/>
    </location>
</feature>
<dbReference type="Pfam" id="PF20578">
    <property type="entry name" value="aBig_2"/>
    <property type="match status" value="1"/>
</dbReference>
<keyword evidence="4" id="KW-0812">Transmembrane</keyword>
<name>A0A087DJP8_9BIFI</name>
<protein>
    <submittedName>
        <fullName evidence="7">Arabinosidase</fullName>
    </submittedName>
</protein>
<dbReference type="Gene3D" id="2.60.40.1080">
    <property type="match status" value="2"/>
</dbReference>
<keyword evidence="2" id="KW-0326">Glycosidase</keyword>
<dbReference type="Pfam" id="PF02368">
    <property type="entry name" value="Big_2"/>
    <property type="match status" value="1"/>
</dbReference>
<dbReference type="STRING" id="762211.BSTEL_0555"/>
<comment type="caution">
    <text evidence="7">The sequence shown here is derived from an EMBL/GenBank/DDBJ whole genome shotgun (WGS) entry which is preliminary data.</text>
</comment>
<dbReference type="Proteomes" id="UP000029004">
    <property type="component" value="Unassembled WGS sequence"/>
</dbReference>
<dbReference type="InterPro" id="IPR013320">
    <property type="entry name" value="ConA-like_dom_sf"/>
</dbReference>
<dbReference type="RefSeq" id="WP_034529704.1">
    <property type="nucleotide sequence ID" value="NZ_JGZP01000016.1"/>
</dbReference>
<dbReference type="InterPro" id="IPR023296">
    <property type="entry name" value="Glyco_hydro_beta-prop_sf"/>
</dbReference>
<dbReference type="eggNOG" id="COG5492">
    <property type="taxonomic scope" value="Bacteria"/>
</dbReference>
<proteinExistence type="predicted"/>
<keyword evidence="5" id="KW-0732">Signal</keyword>
<dbReference type="EMBL" id="JGZP01000016">
    <property type="protein sequence ID" value="KFI95748.1"/>
    <property type="molecule type" value="Genomic_DNA"/>
</dbReference>
<evidence type="ECO:0000259" key="6">
    <source>
        <dbReference type="SMART" id="SM00635"/>
    </source>
</evidence>
<dbReference type="GO" id="GO:0016798">
    <property type="term" value="F:hydrolase activity, acting on glycosyl bonds"/>
    <property type="evidence" value="ECO:0007669"/>
    <property type="project" value="UniProtKB-KW"/>
</dbReference>
<gene>
    <name evidence="7" type="ORF">BSTEL_0555</name>
</gene>
<keyword evidence="1" id="KW-0378">Hydrolase</keyword>
<feature type="transmembrane region" description="Helical" evidence="4">
    <location>
        <begin position="1071"/>
        <end position="1092"/>
    </location>
</feature>